<dbReference type="AlphaFoldDB" id="A0A8H7AZV6"/>
<dbReference type="EMBL" id="JAAABM010000016">
    <property type="protein sequence ID" value="KAF7672409.1"/>
    <property type="molecule type" value="Genomic_DNA"/>
</dbReference>
<proteinExistence type="predicted"/>
<gene>
    <name evidence="2" type="ORF">GT037_009440</name>
</gene>
<reference evidence="2" key="2">
    <citation type="submission" date="2020-08" db="EMBL/GenBank/DDBJ databases">
        <title>Draft Genome Sequence of Cumin Blight Pathogen Alternaria burnsii.</title>
        <authorList>
            <person name="Feng Z."/>
        </authorList>
    </citation>
    <scope>NUCLEOTIDE SEQUENCE</scope>
    <source>
        <strain evidence="2">CBS107.38</strain>
    </source>
</reference>
<evidence type="ECO:0000256" key="1">
    <source>
        <dbReference type="SAM" id="MobiDB-lite"/>
    </source>
</evidence>
<accession>A0A8H7AZV6</accession>
<reference evidence="2" key="1">
    <citation type="submission" date="2020-01" db="EMBL/GenBank/DDBJ databases">
        <authorList>
            <person name="Feng Z.H.Z."/>
        </authorList>
    </citation>
    <scope>NUCLEOTIDE SEQUENCE</scope>
    <source>
        <strain evidence="2">CBS107.38</strain>
    </source>
</reference>
<dbReference type="GeneID" id="62207665"/>
<keyword evidence="3" id="KW-1185">Reference proteome</keyword>
<dbReference type="RefSeq" id="XP_038782762.1">
    <property type="nucleotide sequence ID" value="XM_038934487.1"/>
</dbReference>
<comment type="caution">
    <text evidence="2">The sequence shown here is derived from an EMBL/GenBank/DDBJ whole genome shotgun (WGS) entry which is preliminary data.</text>
</comment>
<evidence type="ECO:0000313" key="2">
    <source>
        <dbReference type="EMBL" id="KAF7672409.1"/>
    </source>
</evidence>
<name>A0A8H7AZV6_9PLEO</name>
<feature type="region of interest" description="Disordered" evidence="1">
    <location>
        <begin position="92"/>
        <end position="113"/>
    </location>
</feature>
<dbReference type="Proteomes" id="UP000596902">
    <property type="component" value="Unassembled WGS sequence"/>
</dbReference>
<protein>
    <submittedName>
        <fullName evidence="2">Uncharacterized protein</fullName>
    </submittedName>
</protein>
<evidence type="ECO:0000313" key="3">
    <source>
        <dbReference type="Proteomes" id="UP000596902"/>
    </source>
</evidence>
<feature type="compositionally biased region" description="Basic and acidic residues" evidence="1">
    <location>
        <begin position="103"/>
        <end position="113"/>
    </location>
</feature>
<sequence>MVAAFVRCRDDTGHEGGTYATLKPADRMQVQGVGMFGSLQQITTHNCHHGTTVIGRYDVKKDVLHRDAYIRPSLVKRHGNDRLFNRDDQIEKNGGVAGASAGHLDHPHTVNKY</sequence>
<organism evidence="2 3">
    <name type="scientific">Alternaria burnsii</name>
    <dbReference type="NCBI Taxonomy" id="1187904"/>
    <lineage>
        <taxon>Eukaryota</taxon>
        <taxon>Fungi</taxon>
        <taxon>Dikarya</taxon>
        <taxon>Ascomycota</taxon>
        <taxon>Pezizomycotina</taxon>
        <taxon>Dothideomycetes</taxon>
        <taxon>Pleosporomycetidae</taxon>
        <taxon>Pleosporales</taxon>
        <taxon>Pleosporineae</taxon>
        <taxon>Pleosporaceae</taxon>
        <taxon>Alternaria</taxon>
        <taxon>Alternaria sect. Alternaria</taxon>
    </lineage>
</organism>